<dbReference type="InterPro" id="IPR036390">
    <property type="entry name" value="WH_DNA-bd_sf"/>
</dbReference>
<proteinExistence type="inferred from homology"/>
<comment type="subcellular location">
    <subcellularLocation>
        <location evidence="1">Nucleus</location>
    </subcellularLocation>
</comment>
<dbReference type="EMBL" id="PZQS01000005">
    <property type="protein sequence ID" value="PVD29784.1"/>
    <property type="molecule type" value="Genomic_DNA"/>
</dbReference>
<gene>
    <name evidence="11" type="ORF">C0Q70_09041</name>
</gene>
<evidence type="ECO:0000256" key="3">
    <source>
        <dbReference type="ARBA" id="ARBA00016093"/>
    </source>
</evidence>
<dbReference type="STRING" id="400727.A0A2T7P8P2"/>
<dbReference type="AlphaFoldDB" id="A0A2T7P8P2"/>
<dbReference type="InterPro" id="IPR010776">
    <property type="entry name" value="Hop2_WH_dom"/>
</dbReference>
<feature type="domain" description="Homologous-pairing protein 2 winged helix" evidence="9">
    <location>
        <begin position="126"/>
        <end position="185"/>
    </location>
</feature>
<keyword evidence="4 8" id="KW-0175">Coiled coil</keyword>
<evidence type="ECO:0000259" key="9">
    <source>
        <dbReference type="Pfam" id="PF07106"/>
    </source>
</evidence>
<keyword evidence="5" id="KW-0233">DNA recombination</keyword>
<evidence type="ECO:0000313" key="12">
    <source>
        <dbReference type="Proteomes" id="UP000245119"/>
    </source>
</evidence>
<sequence length="329" mass="37504">MAEEKAKQYMETQPLDTSMAYANNFSAHRPGITPAEATQIYDQWAAGGYEQDLNSSRYRGPAIAAKAVADFFPPSQRPMLVSSMWQLAAASWAKRCLRLQCHQRRDGRGHIPTAGLYELARIVKPACKAVLEYLIQQNRPYSAQDVFQNMGKDLGKTAVVRALETLAETKQIKEKIYGKQKVYVADQSQLPALNENEIKAMDQQITQLTGQLQQSQVETQRLEGELQNYKSLLSTEEAKAELQKTIRDVEQLTAKIQQLKEGRVLVSKEDREKVLKRRNHYVKEWRKRKRISMDIVGAVLEGYQKTKRQLLEEIGIETDEDHSVVPPDI</sequence>
<comment type="caution">
    <text evidence="11">The sequence shown here is derived from an EMBL/GenBank/DDBJ whole genome shotgun (WGS) entry which is preliminary data.</text>
</comment>
<dbReference type="GO" id="GO:0120231">
    <property type="term" value="C:DNA recombinase auxiliary factor complex"/>
    <property type="evidence" value="ECO:0007669"/>
    <property type="project" value="TreeGrafter"/>
</dbReference>
<organism evidence="11 12">
    <name type="scientific">Pomacea canaliculata</name>
    <name type="common">Golden apple snail</name>
    <dbReference type="NCBI Taxonomy" id="400727"/>
    <lineage>
        <taxon>Eukaryota</taxon>
        <taxon>Metazoa</taxon>
        <taxon>Spiralia</taxon>
        <taxon>Lophotrochozoa</taxon>
        <taxon>Mollusca</taxon>
        <taxon>Gastropoda</taxon>
        <taxon>Caenogastropoda</taxon>
        <taxon>Architaenioglossa</taxon>
        <taxon>Ampullarioidea</taxon>
        <taxon>Ampullariidae</taxon>
        <taxon>Pomacea</taxon>
    </lineage>
</organism>
<dbReference type="GO" id="GO:0010774">
    <property type="term" value="P:meiotic strand invasion involved in reciprocal meiotic recombination"/>
    <property type="evidence" value="ECO:0007669"/>
    <property type="project" value="TreeGrafter"/>
</dbReference>
<dbReference type="GO" id="GO:0003690">
    <property type="term" value="F:double-stranded DNA binding"/>
    <property type="evidence" value="ECO:0007669"/>
    <property type="project" value="TreeGrafter"/>
</dbReference>
<comment type="similarity">
    <text evidence="2">Belongs to the HOP2 family.</text>
</comment>
<dbReference type="PANTHER" id="PTHR15938:SF0">
    <property type="entry name" value="HOMOLOGOUS-PAIRING PROTEIN 2 HOMOLOG"/>
    <property type="match status" value="1"/>
</dbReference>
<dbReference type="SUPFAM" id="SSF46785">
    <property type="entry name" value="Winged helix' DNA-binding domain"/>
    <property type="match status" value="1"/>
</dbReference>
<keyword evidence="7" id="KW-0469">Meiosis</keyword>
<dbReference type="GO" id="GO:0000709">
    <property type="term" value="P:meiotic joint molecule formation"/>
    <property type="evidence" value="ECO:0007669"/>
    <property type="project" value="TreeGrafter"/>
</dbReference>
<evidence type="ECO:0000256" key="7">
    <source>
        <dbReference type="ARBA" id="ARBA00023254"/>
    </source>
</evidence>
<evidence type="ECO:0000259" key="10">
    <source>
        <dbReference type="Pfam" id="PF18517"/>
    </source>
</evidence>
<evidence type="ECO:0000256" key="8">
    <source>
        <dbReference type="SAM" id="Coils"/>
    </source>
</evidence>
<dbReference type="GO" id="GO:0120230">
    <property type="term" value="F:recombinase activator activity"/>
    <property type="evidence" value="ECO:0007669"/>
    <property type="project" value="TreeGrafter"/>
</dbReference>
<feature type="coiled-coil region" evidence="8">
    <location>
        <begin position="198"/>
        <end position="269"/>
    </location>
</feature>
<feature type="domain" description="Leucine zipper with capping helix" evidence="10">
    <location>
        <begin position="267"/>
        <end position="321"/>
    </location>
</feature>
<keyword evidence="6" id="KW-0539">Nucleus</keyword>
<dbReference type="InterPro" id="IPR040661">
    <property type="entry name" value="LZ3wCH"/>
</dbReference>
<dbReference type="Gene3D" id="1.10.10.10">
    <property type="entry name" value="Winged helix-like DNA-binding domain superfamily/Winged helix DNA-binding domain"/>
    <property type="match status" value="1"/>
</dbReference>
<dbReference type="PANTHER" id="PTHR15938">
    <property type="entry name" value="TBP-1 INTERACTING PROTEIN"/>
    <property type="match status" value="1"/>
</dbReference>
<dbReference type="GO" id="GO:0000794">
    <property type="term" value="C:condensed nuclear chromosome"/>
    <property type="evidence" value="ECO:0007669"/>
    <property type="project" value="TreeGrafter"/>
</dbReference>
<dbReference type="Pfam" id="PF07106">
    <property type="entry name" value="WHD_TBPIP"/>
    <property type="match status" value="1"/>
</dbReference>
<reference evidence="11 12" key="1">
    <citation type="submission" date="2018-04" db="EMBL/GenBank/DDBJ databases">
        <title>The genome of golden apple snail Pomacea canaliculata provides insight into stress tolerance and invasive adaptation.</title>
        <authorList>
            <person name="Liu C."/>
            <person name="Liu B."/>
            <person name="Ren Y."/>
            <person name="Zhang Y."/>
            <person name="Wang H."/>
            <person name="Li S."/>
            <person name="Jiang F."/>
            <person name="Yin L."/>
            <person name="Zhang G."/>
            <person name="Qian W."/>
            <person name="Fan W."/>
        </authorList>
    </citation>
    <scope>NUCLEOTIDE SEQUENCE [LARGE SCALE GENOMIC DNA]</scope>
    <source>
        <strain evidence="11">SZHN2017</strain>
        <tissue evidence="11">Muscle</tissue>
    </source>
</reference>
<evidence type="ECO:0000313" key="11">
    <source>
        <dbReference type="EMBL" id="PVD29784.1"/>
    </source>
</evidence>
<name>A0A2T7P8P2_POMCA</name>
<protein>
    <recommendedName>
        <fullName evidence="3">Homologous-pairing protein 2 homolog</fullName>
    </recommendedName>
</protein>
<dbReference type="Proteomes" id="UP000245119">
    <property type="component" value="Linkage Group LG5"/>
</dbReference>
<evidence type="ECO:0000256" key="4">
    <source>
        <dbReference type="ARBA" id="ARBA00023054"/>
    </source>
</evidence>
<dbReference type="GO" id="GO:0007129">
    <property type="term" value="P:homologous chromosome pairing at meiosis"/>
    <property type="evidence" value="ECO:0007669"/>
    <property type="project" value="TreeGrafter"/>
</dbReference>
<dbReference type="OrthoDB" id="272266at2759"/>
<dbReference type="InterPro" id="IPR036388">
    <property type="entry name" value="WH-like_DNA-bd_sf"/>
</dbReference>
<evidence type="ECO:0000256" key="6">
    <source>
        <dbReference type="ARBA" id="ARBA00023242"/>
    </source>
</evidence>
<evidence type="ECO:0000256" key="5">
    <source>
        <dbReference type="ARBA" id="ARBA00023172"/>
    </source>
</evidence>
<dbReference type="Pfam" id="PF18517">
    <property type="entry name" value="LZ3wCH"/>
    <property type="match status" value="1"/>
</dbReference>
<evidence type="ECO:0000256" key="2">
    <source>
        <dbReference type="ARBA" id="ARBA00007922"/>
    </source>
</evidence>
<accession>A0A2T7P8P2</accession>
<evidence type="ECO:0000256" key="1">
    <source>
        <dbReference type="ARBA" id="ARBA00004123"/>
    </source>
</evidence>
<keyword evidence="12" id="KW-1185">Reference proteome</keyword>